<sequence>EELLIDFRELVGEHSGENMAEAVWATLELYGLIGRIIAIVMDNASNNNTMMTSLERQHQKQDIYFSAEDAHMQCMPHTIHLA</sequence>
<evidence type="ECO:0000256" key="3">
    <source>
        <dbReference type="ARBA" id="ARBA00022771"/>
    </source>
</evidence>
<dbReference type="InterPro" id="IPR012337">
    <property type="entry name" value="RNaseH-like_sf"/>
</dbReference>
<dbReference type="InterPro" id="IPR052035">
    <property type="entry name" value="ZnF_BED_domain_contain"/>
</dbReference>
<dbReference type="PANTHER" id="PTHR46481">
    <property type="entry name" value="ZINC FINGER BED DOMAIN-CONTAINING PROTEIN 4"/>
    <property type="match status" value="1"/>
</dbReference>
<comment type="caution">
    <text evidence="6">The sequence shown here is derived from an EMBL/GenBank/DDBJ whole genome shotgun (WGS) entry which is preliminary data.</text>
</comment>
<evidence type="ECO:0000313" key="6">
    <source>
        <dbReference type="EMBL" id="KAF8487446.1"/>
    </source>
</evidence>
<feature type="non-terminal residue" evidence="6">
    <location>
        <position position="82"/>
    </location>
</feature>
<dbReference type="GO" id="GO:0008270">
    <property type="term" value="F:zinc ion binding"/>
    <property type="evidence" value="ECO:0007669"/>
    <property type="project" value="UniProtKB-KW"/>
</dbReference>
<keyword evidence="5" id="KW-0539">Nucleus</keyword>
<keyword evidence="7" id="KW-1185">Reference proteome</keyword>
<reference evidence="6" key="1">
    <citation type="submission" date="2019-10" db="EMBL/GenBank/DDBJ databases">
        <authorList>
            <consortium name="DOE Joint Genome Institute"/>
            <person name="Kuo A."/>
            <person name="Miyauchi S."/>
            <person name="Kiss E."/>
            <person name="Drula E."/>
            <person name="Kohler A."/>
            <person name="Sanchez-Garcia M."/>
            <person name="Andreopoulos B."/>
            <person name="Barry K.W."/>
            <person name="Bonito G."/>
            <person name="Buee M."/>
            <person name="Carver A."/>
            <person name="Chen C."/>
            <person name="Cichocki N."/>
            <person name="Clum A."/>
            <person name="Culley D."/>
            <person name="Crous P.W."/>
            <person name="Fauchery L."/>
            <person name="Girlanda M."/>
            <person name="Hayes R."/>
            <person name="Keri Z."/>
            <person name="LaButti K."/>
            <person name="Lipzen A."/>
            <person name="Lombard V."/>
            <person name="Magnuson J."/>
            <person name="Maillard F."/>
            <person name="Morin E."/>
            <person name="Murat C."/>
            <person name="Nolan M."/>
            <person name="Ohm R."/>
            <person name="Pangilinan J."/>
            <person name="Pereira M."/>
            <person name="Perotto S."/>
            <person name="Peter M."/>
            <person name="Riley R."/>
            <person name="Sitrit Y."/>
            <person name="Stielow B."/>
            <person name="Szollosi G."/>
            <person name="Zifcakova L."/>
            <person name="Stursova M."/>
            <person name="Spatafora J.W."/>
            <person name="Tedersoo L."/>
            <person name="Vaario L.-M."/>
            <person name="Yamada A."/>
            <person name="Yan M."/>
            <person name="Wang P."/>
            <person name="Xu J."/>
            <person name="Bruns T."/>
            <person name="Baldrian P."/>
            <person name="Vilgalys R."/>
            <person name="Henrissat B."/>
            <person name="Grigoriev I.V."/>
            <person name="Hibbett D."/>
            <person name="Nagy L.G."/>
            <person name="Martin F.M."/>
        </authorList>
    </citation>
    <scope>NUCLEOTIDE SEQUENCE</scope>
    <source>
        <strain evidence="6">Prilba</strain>
    </source>
</reference>
<evidence type="ECO:0000256" key="4">
    <source>
        <dbReference type="ARBA" id="ARBA00022833"/>
    </source>
</evidence>
<dbReference type="EMBL" id="WHVB01000001">
    <property type="protein sequence ID" value="KAF8487446.1"/>
    <property type="molecule type" value="Genomic_DNA"/>
</dbReference>
<dbReference type="Proteomes" id="UP000759537">
    <property type="component" value="Unassembled WGS sequence"/>
</dbReference>
<evidence type="ECO:0000256" key="2">
    <source>
        <dbReference type="ARBA" id="ARBA00022723"/>
    </source>
</evidence>
<organism evidence="6 7">
    <name type="scientific">Russula ochroleuca</name>
    <dbReference type="NCBI Taxonomy" id="152965"/>
    <lineage>
        <taxon>Eukaryota</taxon>
        <taxon>Fungi</taxon>
        <taxon>Dikarya</taxon>
        <taxon>Basidiomycota</taxon>
        <taxon>Agaricomycotina</taxon>
        <taxon>Agaricomycetes</taxon>
        <taxon>Russulales</taxon>
        <taxon>Russulaceae</taxon>
        <taxon>Russula</taxon>
    </lineage>
</organism>
<dbReference type="SUPFAM" id="SSF53098">
    <property type="entry name" value="Ribonuclease H-like"/>
    <property type="match status" value="1"/>
</dbReference>
<keyword evidence="4" id="KW-0862">Zinc</keyword>
<comment type="subcellular location">
    <subcellularLocation>
        <location evidence="1">Nucleus</location>
    </subcellularLocation>
</comment>
<dbReference type="PANTHER" id="PTHR46481:SF10">
    <property type="entry name" value="ZINC FINGER BED DOMAIN-CONTAINING PROTEIN 39"/>
    <property type="match status" value="1"/>
</dbReference>
<keyword evidence="2" id="KW-0479">Metal-binding</keyword>
<keyword evidence="3" id="KW-0863">Zinc-finger</keyword>
<gene>
    <name evidence="6" type="ORF">DFH94DRAFT_609932</name>
</gene>
<accession>A0A9P5TEN8</accession>
<evidence type="ECO:0000256" key="1">
    <source>
        <dbReference type="ARBA" id="ARBA00004123"/>
    </source>
</evidence>
<reference evidence="6" key="2">
    <citation type="journal article" date="2020" name="Nat. Commun.">
        <title>Large-scale genome sequencing of mycorrhizal fungi provides insights into the early evolution of symbiotic traits.</title>
        <authorList>
            <person name="Miyauchi S."/>
            <person name="Kiss E."/>
            <person name="Kuo A."/>
            <person name="Drula E."/>
            <person name="Kohler A."/>
            <person name="Sanchez-Garcia M."/>
            <person name="Morin E."/>
            <person name="Andreopoulos B."/>
            <person name="Barry K.W."/>
            <person name="Bonito G."/>
            <person name="Buee M."/>
            <person name="Carver A."/>
            <person name="Chen C."/>
            <person name="Cichocki N."/>
            <person name="Clum A."/>
            <person name="Culley D."/>
            <person name="Crous P.W."/>
            <person name="Fauchery L."/>
            <person name="Girlanda M."/>
            <person name="Hayes R.D."/>
            <person name="Keri Z."/>
            <person name="LaButti K."/>
            <person name="Lipzen A."/>
            <person name="Lombard V."/>
            <person name="Magnuson J."/>
            <person name="Maillard F."/>
            <person name="Murat C."/>
            <person name="Nolan M."/>
            <person name="Ohm R.A."/>
            <person name="Pangilinan J."/>
            <person name="Pereira M.F."/>
            <person name="Perotto S."/>
            <person name="Peter M."/>
            <person name="Pfister S."/>
            <person name="Riley R."/>
            <person name="Sitrit Y."/>
            <person name="Stielow J.B."/>
            <person name="Szollosi G."/>
            <person name="Zifcakova L."/>
            <person name="Stursova M."/>
            <person name="Spatafora J.W."/>
            <person name="Tedersoo L."/>
            <person name="Vaario L.M."/>
            <person name="Yamada A."/>
            <person name="Yan M."/>
            <person name="Wang P."/>
            <person name="Xu J."/>
            <person name="Bruns T."/>
            <person name="Baldrian P."/>
            <person name="Vilgalys R."/>
            <person name="Dunand C."/>
            <person name="Henrissat B."/>
            <person name="Grigoriev I.V."/>
            <person name="Hibbett D."/>
            <person name="Nagy L.G."/>
            <person name="Martin F.M."/>
        </authorList>
    </citation>
    <scope>NUCLEOTIDE SEQUENCE</scope>
    <source>
        <strain evidence="6">Prilba</strain>
    </source>
</reference>
<feature type="non-terminal residue" evidence="6">
    <location>
        <position position="1"/>
    </location>
</feature>
<dbReference type="GO" id="GO:0005634">
    <property type="term" value="C:nucleus"/>
    <property type="evidence" value="ECO:0007669"/>
    <property type="project" value="UniProtKB-SubCell"/>
</dbReference>
<name>A0A9P5TEN8_9AGAM</name>
<dbReference type="OrthoDB" id="3259198at2759"/>
<dbReference type="AlphaFoldDB" id="A0A9P5TEN8"/>
<evidence type="ECO:0000313" key="7">
    <source>
        <dbReference type="Proteomes" id="UP000759537"/>
    </source>
</evidence>
<protein>
    <submittedName>
        <fullName evidence="6">Uncharacterized protein</fullName>
    </submittedName>
</protein>
<proteinExistence type="predicted"/>
<evidence type="ECO:0000256" key="5">
    <source>
        <dbReference type="ARBA" id="ARBA00023242"/>
    </source>
</evidence>